<dbReference type="Pfam" id="PF13858">
    <property type="entry name" value="DUF4199"/>
    <property type="match status" value="1"/>
</dbReference>
<keyword evidence="3" id="KW-1185">Reference proteome</keyword>
<dbReference type="OrthoDB" id="957170at2"/>
<reference evidence="2 3" key="1">
    <citation type="submission" date="2016-10" db="EMBL/GenBank/DDBJ databases">
        <authorList>
            <person name="de Groot N.N."/>
        </authorList>
    </citation>
    <scope>NUCLEOTIDE SEQUENCE [LARGE SCALE GENOMIC DNA]</scope>
    <source>
        <strain evidence="2 3">DSM 21668</strain>
    </source>
</reference>
<proteinExistence type="predicted"/>
<keyword evidence="1" id="KW-0812">Transmembrane</keyword>
<evidence type="ECO:0000313" key="3">
    <source>
        <dbReference type="Proteomes" id="UP000198901"/>
    </source>
</evidence>
<evidence type="ECO:0008006" key="4">
    <source>
        <dbReference type="Google" id="ProtNLM"/>
    </source>
</evidence>
<dbReference type="AlphaFoldDB" id="A0A1G9NEI1"/>
<dbReference type="RefSeq" id="WP_093201079.1">
    <property type="nucleotide sequence ID" value="NZ_FNGS01000003.1"/>
</dbReference>
<dbReference type="PROSITE" id="PS51257">
    <property type="entry name" value="PROKAR_LIPOPROTEIN"/>
    <property type="match status" value="1"/>
</dbReference>
<organism evidence="2 3">
    <name type="scientific">Siphonobacter aquaeclarae</name>
    <dbReference type="NCBI Taxonomy" id="563176"/>
    <lineage>
        <taxon>Bacteria</taxon>
        <taxon>Pseudomonadati</taxon>
        <taxon>Bacteroidota</taxon>
        <taxon>Cytophagia</taxon>
        <taxon>Cytophagales</taxon>
        <taxon>Cytophagaceae</taxon>
        <taxon>Siphonobacter</taxon>
    </lineage>
</organism>
<accession>A0A1G9NEI1</accession>
<protein>
    <recommendedName>
        <fullName evidence="4">DUF4199 domain-containing protein</fullName>
    </recommendedName>
</protein>
<gene>
    <name evidence="2" type="ORF">SAMN04488090_1980</name>
</gene>
<sequence>MITKVFVRFALLAGVLAGLACFAYFYILKINDAMPLGTRRNLGMVFVWIAMAVAAYRYWKVSDRSLHFLEVFLLCLTVMLVASAVDGLLVSAYVKYIEPGLIPEYIAQLKVLALRDQASIQKEFGNKGNAGLIDFETFLKQIDQISPESIFWSTFGIFRMIFHVLYAALIGVWVRKMSL</sequence>
<dbReference type="Proteomes" id="UP000198901">
    <property type="component" value="Unassembled WGS sequence"/>
</dbReference>
<keyword evidence="1" id="KW-1133">Transmembrane helix</keyword>
<evidence type="ECO:0000313" key="2">
    <source>
        <dbReference type="EMBL" id="SDL84948.1"/>
    </source>
</evidence>
<feature type="transmembrane region" description="Helical" evidence="1">
    <location>
        <begin position="42"/>
        <end position="59"/>
    </location>
</feature>
<keyword evidence="1" id="KW-0472">Membrane</keyword>
<dbReference type="EMBL" id="FNGS01000003">
    <property type="protein sequence ID" value="SDL84948.1"/>
    <property type="molecule type" value="Genomic_DNA"/>
</dbReference>
<feature type="transmembrane region" description="Helical" evidence="1">
    <location>
        <begin position="71"/>
        <end position="94"/>
    </location>
</feature>
<dbReference type="InterPro" id="IPR025250">
    <property type="entry name" value="DUF4199"/>
</dbReference>
<name>A0A1G9NEI1_9BACT</name>
<dbReference type="STRING" id="563176.SAMN04488090_1980"/>
<evidence type="ECO:0000256" key="1">
    <source>
        <dbReference type="SAM" id="Phobius"/>
    </source>
</evidence>
<feature type="transmembrane region" description="Helical" evidence="1">
    <location>
        <begin position="150"/>
        <end position="174"/>
    </location>
</feature>
<feature type="transmembrane region" description="Helical" evidence="1">
    <location>
        <begin position="7"/>
        <end position="27"/>
    </location>
</feature>